<reference evidence="2" key="1">
    <citation type="journal article" date="2017" name="Nat. Ecol. Evol.">
        <title>Genome expansion and lineage-specific genetic innovations in the forest pathogenic fungi Armillaria.</title>
        <authorList>
            <person name="Sipos G."/>
            <person name="Prasanna A.N."/>
            <person name="Walter M.C."/>
            <person name="O'Connor E."/>
            <person name="Balint B."/>
            <person name="Krizsan K."/>
            <person name="Kiss B."/>
            <person name="Hess J."/>
            <person name="Varga T."/>
            <person name="Slot J."/>
            <person name="Riley R."/>
            <person name="Boka B."/>
            <person name="Rigling D."/>
            <person name="Barry K."/>
            <person name="Lee J."/>
            <person name="Mihaltcheva S."/>
            <person name="LaButti K."/>
            <person name="Lipzen A."/>
            <person name="Waldron R."/>
            <person name="Moloney N.M."/>
            <person name="Sperisen C."/>
            <person name="Kredics L."/>
            <person name="Vagvoelgyi C."/>
            <person name="Patrignani A."/>
            <person name="Fitzpatrick D."/>
            <person name="Nagy I."/>
            <person name="Doyle S."/>
            <person name="Anderson J.B."/>
            <person name="Grigoriev I.V."/>
            <person name="Gueldener U."/>
            <person name="Muensterkoetter M."/>
            <person name="Nagy L.G."/>
        </authorList>
    </citation>
    <scope>NUCLEOTIDE SEQUENCE [LARGE SCALE GENOMIC DNA]</scope>
    <source>
        <strain evidence="2">Ar21-2</strain>
    </source>
</reference>
<dbReference type="Gene3D" id="3.30.40.10">
    <property type="entry name" value="Zinc/RING finger domain, C3HC4 (zinc finger)"/>
    <property type="match status" value="1"/>
</dbReference>
<dbReference type="SUPFAM" id="SSF57850">
    <property type="entry name" value="RING/U-box"/>
    <property type="match status" value="1"/>
</dbReference>
<evidence type="ECO:0000313" key="2">
    <source>
        <dbReference type="Proteomes" id="UP000217790"/>
    </source>
</evidence>
<proteinExistence type="predicted"/>
<dbReference type="Proteomes" id="UP000217790">
    <property type="component" value="Unassembled WGS sequence"/>
</dbReference>
<accession>A0A2H3DBQ2</accession>
<name>A0A2H3DBQ2_ARMGA</name>
<evidence type="ECO:0000313" key="1">
    <source>
        <dbReference type="EMBL" id="PBK86507.1"/>
    </source>
</evidence>
<dbReference type="OrthoDB" id="10353594at2759"/>
<keyword evidence="2" id="KW-1185">Reference proteome</keyword>
<dbReference type="AlphaFoldDB" id="A0A2H3DBQ2"/>
<sequence length="221" mass="25225">MFVAYTVKIHGIIECVRSIMSLEAHQRAVQRTTYIQGQQEIDDLKEEIEALKLEVLLPASQHKQNMTTRSLMREKRNYALERLHCLVCTLPNTDACILQCGHTSHVPCLKKWFDTITDEFKEDLEVVETAVLTLKCMWCNEPVINAPLRNYLVESATSGLPDARMVDHHNWSAQWSRWWHLDDNMNVEDSITNAMPEEEISQATGAALGDGESEAGRVIQM</sequence>
<protein>
    <recommendedName>
        <fullName evidence="3">RING-type domain-containing protein</fullName>
    </recommendedName>
</protein>
<dbReference type="EMBL" id="KZ293683">
    <property type="protein sequence ID" value="PBK86507.1"/>
    <property type="molecule type" value="Genomic_DNA"/>
</dbReference>
<gene>
    <name evidence="1" type="ORF">ARMGADRAFT_1086357</name>
</gene>
<evidence type="ECO:0008006" key="3">
    <source>
        <dbReference type="Google" id="ProtNLM"/>
    </source>
</evidence>
<dbReference type="InterPro" id="IPR013083">
    <property type="entry name" value="Znf_RING/FYVE/PHD"/>
</dbReference>
<organism evidence="1 2">
    <name type="scientific">Armillaria gallica</name>
    <name type="common">Bulbous honey fungus</name>
    <name type="synonym">Armillaria bulbosa</name>
    <dbReference type="NCBI Taxonomy" id="47427"/>
    <lineage>
        <taxon>Eukaryota</taxon>
        <taxon>Fungi</taxon>
        <taxon>Dikarya</taxon>
        <taxon>Basidiomycota</taxon>
        <taxon>Agaricomycotina</taxon>
        <taxon>Agaricomycetes</taxon>
        <taxon>Agaricomycetidae</taxon>
        <taxon>Agaricales</taxon>
        <taxon>Marasmiineae</taxon>
        <taxon>Physalacriaceae</taxon>
        <taxon>Armillaria</taxon>
    </lineage>
</organism>
<dbReference type="OMA" id="LPNTDAC"/>
<dbReference type="InParanoid" id="A0A2H3DBQ2"/>